<proteinExistence type="evidence at transcript level"/>
<protein>
    <submittedName>
        <fullName evidence="1">Uncharacterized protein</fullName>
    </submittedName>
</protein>
<sequence length="57" mass="6596">MVHNPCSRGNHSNFLVVLKTFSMRVWYILCKAILLHKHQRNENIGCNQASCNENVIL</sequence>
<accession>C4J1X4</accession>
<dbReference type="EMBL" id="BT084821">
    <property type="protein sequence ID" value="ACR35174.1"/>
    <property type="molecule type" value="mRNA"/>
</dbReference>
<name>C4J1X4_MAIZE</name>
<organism evidence="1">
    <name type="scientific">Zea mays</name>
    <name type="common">Maize</name>
    <dbReference type="NCBI Taxonomy" id="4577"/>
    <lineage>
        <taxon>Eukaryota</taxon>
        <taxon>Viridiplantae</taxon>
        <taxon>Streptophyta</taxon>
        <taxon>Embryophyta</taxon>
        <taxon>Tracheophyta</taxon>
        <taxon>Spermatophyta</taxon>
        <taxon>Magnoliopsida</taxon>
        <taxon>Liliopsida</taxon>
        <taxon>Poales</taxon>
        <taxon>Poaceae</taxon>
        <taxon>PACMAD clade</taxon>
        <taxon>Panicoideae</taxon>
        <taxon>Andropogonodae</taxon>
        <taxon>Andropogoneae</taxon>
        <taxon>Tripsacinae</taxon>
        <taxon>Zea</taxon>
    </lineage>
</organism>
<reference evidence="1" key="1">
    <citation type="journal article" date="2009" name="PLoS Genet.">
        <title>Sequencing, mapping, and analysis of 27,455 maize full-length cDNAs.</title>
        <authorList>
            <person name="Soderlund C."/>
            <person name="Descour A."/>
            <person name="Kudrna D."/>
            <person name="Bomhoff M."/>
            <person name="Boyd L."/>
            <person name="Currie J."/>
            <person name="Angelova A."/>
            <person name="Collura K."/>
            <person name="Wissotski M."/>
            <person name="Ashley E."/>
            <person name="Morrow D."/>
            <person name="Fernandes J."/>
            <person name="Walbot V."/>
            <person name="Yu Y."/>
        </authorList>
    </citation>
    <scope>NUCLEOTIDE SEQUENCE</scope>
    <source>
        <strain evidence="1">B73</strain>
    </source>
</reference>
<dbReference type="AlphaFoldDB" id="C4J1X4"/>
<reference evidence="1" key="2">
    <citation type="submission" date="2012-06" db="EMBL/GenBank/DDBJ databases">
        <authorList>
            <person name="Yu Y."/>
            <person name="Currie J."/>
            <person name="Lomeli R."/>
            <person name="Angelova A."/>
            <person name="Collura K."/>
            <person name="Wissotski M."/>
            <person name="Campos D."/>
            <person name="Kudrna D."/>
            <person name="Golser W."/>
            <person name="Ashely E."/>
            <person name="Descour A."/>
            <person name="Fernandes J."/>
            <person name="Soderlund C."/>
            <person name="Walbot V."/>
        </authorList>
    </citation>
    <scope>NUCLEOTIDE SEQUENCE</scope>
    <source>
        <strain evidence="1">B73</strain>
    </source>
</reference>
<evidence type="ECO:0000313" key="1">
    <source>
        <dbReference type="EMBL" id="ACR35174.1"/>
    </source>
</evidence>